<dbReference type="SUPFAM" id="SSF50129">
    <property type="entry name" value="GroES-like"/>
    <property type="match status" value="1"/>
</dbReference>
<dbReference type="InterPro" id="IPR013154">
    <property type="entry name" value="ADH-like_N"/>
</dbReference>
<gene>
    <name evidence="3" type="ORF">IRI77_00530</name>
</gene>
<protein>
    <submittedName>
        <fullName evidence="3">Zinc-dependent alcohol dehydrogenase family protein</fullName>
    </submittedName>
</protein>
<dbReference type="InterPro" id="IPR011032">
    <property type="entry name" value="GroES-like_sf"/>
</dbReference>
<feature type="domain" description="Enoyl reductase (ER)" evidence="2">
    <location>
        <begin position="33"/>
        <end position="347"/>
    </location>
</feature>
<dbReference type="Gene3D" id="3.40.50.720">
    <property type="entry name" value="NAD(P)-binding Rossmann-like Domain"/>
    <property type="match status" value="1"/>
</dbReference>
<dbReference type="GO" id="GO:0016491">
    <property type="term" value="F:oxidoreductase activity"/>
    <property type="evidence" value="ECO:0007669"/>
    <property type="project" value="InterPro"/>
</dbReference>
<name>A0A7S7NSK5_PALFE</name>
<dbReference type="AlphaFoldDB" id="A0A7S7NSK5"/>
<sequence>MSSIKCLRGCSEGRDHCLRRTDQLRALILEQFGSPLRLTEIPKPVTGPGQVLVRVGASGVNPLDLKIKAGAAGHAKAVLPAILGLDLAGTVEAAGAGVTAFREGDEVYGLTGGVGGVPGSLAEYAVVDADLLARKPSRLSMREAAAIPLGFITAWEGLVDRARIQGGEQVLIHAGAGGVGHMAVQLACAYGADVYATVSPGKNAIVEGYGASPIDYRAEAVAAYVDRCTGGRGFDVVYDTVGGATLDASFVAVKSYTGRVVSCLGWGTHSLAPLSFRAATYSGVFTLMPLLTGKGRAHHGEILQEAARLADAGKLTPLVDATEFSLESVEAAHQLAESGHARGKVVISI</sequence>
<dbReference type="InterPro" id="IPR036291">
    <property type="entry name" value="NAD(P)-bd_dom_sf"/>
</dbReference>
<dbReference type="PANTHER" id="PTHR44154:SF1">
    <property type="entry name" value="QUINONE OXIDOREDUCTASE"/>
    <property type="match status" value="1"/>
</dbReference>
<dbReference type="SMART" id="SM00829">
    <property type="entry name" value="PKS_ER"/>
    <property type="match status" value="1"/>
</dbReference>
<evidence type="ECO:0000256" key="1">
    <source>
        <dbReference type="ARBA" id="ARBA00022857"/>
    </source>
</evidence>
<evidence type="ECO:0000259" key="2">
    <source>
        <dbReference type="SMART" id="SM00829"/>
    </source>
</evidence>
<dbReference type="KEGG" id="pfer:IRI77_00530"/>
<dbReference type="Pfam" id="PF08240">
    <property type="entry name" value="ADH_N"/>
    <property type="match status" value="1"/>
</dbReference>
<keyword evidence="4" id="KW-1185">Reference proteome</keyword>
<dbReference type="EMBL" id="CP063849">
    <property type="protein sequence ID" value="QOY88484.1"/>
    <property type="molecule type" value="Genomic_DNA"/>
</dbReference>
<dbReference type="Proteomes" id="UP000593892">
    <property type="component" value="Chromosome"/>
</dbReference>
<dbReference type="Gene3D" id="3.90.180.10">
    <property type="entry name" value="Medium-chain alcohol dehydrogenases, catalytic domain"/>
    <property type="match status" value="1"/>
</dbReference>
<dbReference type="Pfam" id="PF13602">
    <property type="entry name" value="ADH_zinc_N_2"/>
    <property type="match status" value="1"/>
</dbReference>
<dbReference type="InterPro" id="IPR020843">
    <property type="entry name" value="ER"/>
</dbReference>
<dbReference type="PANTHER" id="PTHR44154">
    <property type="entry name" value="QUINONE OXIDOREDUCTASE"/>
    <property type="match status" value="1"/>
</dbReference>
<reference evidence="3 4" key="1">
    <citation type="submission" date="2020-10" db="EMBL/GenBank/DDBJ databases">
        <title>Complete genome sequence of Paludibaculum fermentans P105T, a facultatively anaerobic acidobacterium capable of dissimilatory Fe(III) reduction.</title>
        <authorList>
            <person name="Dedysh S.N."/>
            <person name="Beletsky A.V."/>
            <person name="Kulichevskaya I.S."/>
            <person name="Mardanov A.V."/>
            <person name="Ravin N.V."/>
        </authorList>
    </citation>
    <scope>NUCLEOTIDE SEQUENCE [LARGE SCALE GENOMIC DNA]</scope>
    <source>
        <strain evidence="3 4">P105</strain>
    </source>
</reference>
<dbReference type="InterPro" id="IPR051603">
    <property type="entry name" value="Zinc-ADH_QOR/CCCR"/>
</dbReference>
<proteinExistence type="predicted"/>
<keyword evidence="1" id="KW-0521">NADP</keyword>
<dbReference type="SUPFAM" id="SSF51735">
    <property type="entry name" value="NAD(P)-binding Rossmann-fold domains"/>
    <property type="match status" value="1"/>
</dbReference>
<dbReference type="CDD" id="cd08272">
    <property type="entry name" value="MDR6"/>
    <property type="match status" value="1"/>
</dbReference>
<evidence type="ECO:0000313" key="4">
    <source>
        <dbReference type="Proteomes" id="UP000593892"/>
    </source>
</evidence>
<accession>A0A7S7NSK5</accession>
<evidence type="ECO:0000313" key="3">
    <source>
        <dbReference type="EMBL" id="QOY88484.1"/>
    </source>
</evidence>
<organism evidence="3 4">
    <name type="scientific">Paludibaculum fermentans</name>
    <dbReference type="NCBI Taxonomy" id="1473598"/>
    <lineage>
        <taxon>Bacteria</taxon>
        <taxon>Pseudomonadati</taxon>
        <taxon>Acidobacteriota</taxon>
        <taxon>Terriglobia</taxon>
        <taxon>Bryobacterales</taxon>
        <taxon>Bryobacteraceae</taxon>
        <taxon>Paludibaculum</taxon>
    </lineage>
</organism>